<sequence>MLGRLFHWTIDALLVSTVLAGVKRLTGIQPATSLIKNKEIHGYVDSYLKAGDWVLDATILVMSQSSYFEKKRL</sequence>
<organism evidence="2 3">
    <name type="scientific">Phycomyces blakesleeanus</name>
    <dbReference type="NCBI Taxonomy" id="4837"/>
    <lineage>
        <taxon>Eukaryota</taxon>
        <taxon>Fungi</taxon>
        <taxon>Fungi incertae sedis</taxon>
        <taxon>Mucoromycota</taxon>
        <taxon>Mucoromycotina</taxon>
        <taxon>Mucoromycetes</taxon>
        <taxon>Mucorales</taxon>
        <taxon>Phycomycetaceae</taxon>
        <taxon>Phycomyces</taxon>
    </lineage>
</organism>
<feature type="chain" id="PRO_5045201614" description="DUF1748-domain-containing protein" evidence="1">
    <location>
        <begin position="21"/>
        <end position="73"/>
    </location>
</feature>
<reference evidence="2 3" key="1">
    <citation type="submission" date="2024-04" db="EMBL/GenBank/DDBJ databases">
        <title>Symmetric and asymmetric DNA N6-adenine methylation regulates different biological responses in Mucorales.</title>
        <authorList>
            <consortium name="Lawrence Berkeley National Laboratory"/>
            <person name="Lax C."/>
            <person name="Mondo S.J."/>
            <person name="Osorio-Concepcion M."/>
            <person name="Muszewska A."/>
            <person name="Corrochano-Luque M."/>
            <person name="Gutierrez G."/>
            <person name="Riley R."/>
            <person name="Lipzen A."/>
            <person name="Guo J."/>
            <person name="Hundley H."/>
            <person name="Amirebrahimi M."/>
            <person name="Ng V."/>
            <person name="Lorenzo-Gutierrez D."/>
            <person name="Binder U."/>
            <person name="Yang J."/>
            <person name="Song Y."/>
            <person name="Canovas D."/>
            <person name="Navarro E."/>
            <person name="Freitag M."/>
            <person name="Gabaldon T."/>
            <person name="Grigoriev I.V."/>
            <person name="Corrochano L.M."/>
            <person name="Nicolas F.E."/>
            <person name="Garre V."/>
        </authorList>
    </citation>
    <scope>NUCLEOTIDE SEQUENCE [LARGE SCALE GENOMIC DNA]</scope>
    <source>
        <strain evidence="2 3">L51</strain>
    </source>
</reference>
<protein>
    <recommendedName>
        <fullName evidence="4">DUF1748-domain-containing protein</fullName>
    </recommendedName>
</protein>
<dbReference type="PANTHER" id="PTHR28075">
    <property type="entry name" value="CHROMOSOME 16, WHOLE GENOME SHOTGUN SEQUENCE"/>
    <property type="match status" value="1"/>
</dbReference>
<evidence type="ECO:0000313" key="3">
    <source>
        <dbReference type="Proteomes" id="UP001448207"/>
    </source>
</evidence>
<dbReference type="Pfam" id="PF08520">
    <property type="entry name" value="Mitofissin"/>
    <property type="match status" value="1"/>
</dbReference>
<dbReference type="PANTHER" id="PTHR28075:SF1">
    <property type="entry name" value="DUF1748-DOMAIN-CONTAINING PROTEIN"/>
    <property type="match status" value="1"/>
</dbReference>
<evidence type="ECO:0000256" key="1">
    <source>
        <dbReference type="SAM" id="SignalP"/>
    </source>
</evidence>
<evidence type="ECO:0000313" key="2">
    <source>
        <dbReference type="EMBL" id="KAL0085268.1"/>
    </source>
</evidence>
<dbReference type="InterPro" id="IPR013726">
    <property type="entry name" value="Mitofissin"/>
</dbReference>
<dbReference type="Proteomes" id="UP001448207">
    <property type="component" value="Unassembled WGS sequence"/>
</dbReference>
<gene>
    <name evidence="2" type="ORF">J3Q64DRAFT_1746327</name>
</gene>
<keyword evidence="3" id="KW-1185">Reference proteome</keyword>
<feature type="signal peptide" evidence="1">
    <location>
        <begin position="1"/>
        <end position="20"/>
    </location>
</feature>
<evidence type="ECO:0008006" key="4">
    <source>
        <dbReference type="Google" id="ProtNLM"/>
    </source>
</evidence>
<comment type="caution">
    <text evidence="2">The sequence shown here is derived from an EMBL/GenBank/DDBJ whole genome shotgun (WGS) entry which is preliminary data.</text>
</comment>
<accession>A0ABR3AZ04</accession>
<proteinExistence type="predicted"/>
<dbReference type="EMBL" id="JBCLYO010000011">
    <property type="protein sequence ID" value="KAL0085268.1"/>
    <property type="molecule type" value="Genomic_DNA"/>
</dbReference>
<name>A0ABR3AZ04_PHYBL</name>
<keyword evidence="1" id="KW-0732">Signal</keyword>